<dbReference type="OrthoDB" id="5520611at2759"/>
<dbReference type="Pfam" id="PF04911">
    <property type="entry name" value="ATP-synt_J"/>
    <property type="match status" value="1"/>
</dbReference>
<dbReference type="InterPro" id="IPR006995">
    <property type="entry name" value="ATP_synth_F0_jsu"/>
</dbReference>
<evidence type="ECO:0008006" key="5">
    <source>
        <dbReference type="Google" id="ProtNLM"/>
    </source>
</evidence>
<evidence type="ECO:0000313" key="3">
    <source>
        <dbReference type="EMBL" id="RSH92639.1"/>
    </source>
</evidence>
<keyword evidence="2" id="KW-0472">Membrane</keyword>
<dbReference type="Proteomes" id="UP000279259">
    <property type="component" value="Unassembled WGS sequence"/>
</dbReference>
<keyword evidence="2" id="KW-0812">Transmembrane</keyword>
<name>A0A427YNK4_9TREE</name>
<dbReference type="GO" id="GO:0045259">
    <property type="term" value="C:proton-transporting ATP synthase complex"/>
    <property type="evidence" value="ECO:0007669"/>
    <property type="project" value="InterPro"/>
</dbReference>
<evidence type="ECO:0000256" key="2">
    <source>
        <dbReference type="SAM" id="Phobius"/>
    </source>
</evidence>
<dbReference type="GO" id="GO:0046933">
    <property type="term" value="F:proton-transporting ATP synthase activity, rotational mechanism"/>
    <property type="evidence" value="ECO:0007669"/>
    <property type="project" value="TreeGrafter"/>
</dbReference>
<gene>
    <name evidence="3" type="ORF">EHS25_008084</name>
</gene>
<evidence type="ECO:0000256" key="1">
    <source>
        <dbReference type="SAM" id="MobiDB-lite"/>
    </source>
</evidence>
<organism evidence="3 4">
    <name type="scientific">Saitozyma podzolica</name>
    <dbReference type="NCBI Taxonomy" id="1890683"/>
    <lineage>
        <taxon>Eukaryota</taxon>
        <taxon>Fungi</taxon>
        <taxon>Dikarya</taxon>
        <taxon>Basidiomycota</taxon>
        <taxon>Agaricomycotina</taxon>
        <taxon>Tremellomycetes</taxon>
        <taxon>Tremellales</taxon>
        <taxon>Trimorphomycetaceae</taxon>
        <taxon>Saitozyma</taxon>
    </lineage>
</organism>
<keyword evidence="4" id="KW-1185">Reference proteome</keyword>
<dbReference type="STRING" id="1890683.A0A427YNK4"/>
<keyword evidence="2" id="KW-1133">Transmembrane helix</keyword>
<protein>
    <recommendedName>
        <fullName evidence="5">ATP synthase subunit J, mitochondrial</fullName>
    </recommendedName>
</protein>
<dbReference type="AlphaFoldDB" id="A0A427YNK4"/>
<dbReference type="EMBL" id="RSCD01000005">
    <property type="protein sequence ID" value="RSH92639.1"/>
    <property type="molecule type" value="Genomic_DNA"/>
</dbReference>
<dbReference type="PANTHER" id="PTHR28060:SF1">
    <property type="entry name" value="ATP SYNTHASE SUBUNIT J, MITOCHONDRIAL"/>
    <property type="match status" value="1"/>
</dbReference>
<comment type="caution">
    <text evidence="3">The sequence shown here is derived from an EMBL/GenBank/DDBJ whole genome shotgun (WGS) entry which is preliminary data.</text>
</comment>
<reference evidence="3 4" key="1">
    <citation type="submission" date="2018-11" db="EMBL/GenBank/DDBJ databases">
        <title>Genome sequence of Saitozyma podzolica DSM 27192.</title>
        <authorList>
            <person name="Aliyu H."/>
            <person name="Gorte O."/>
            <person name="Ochsenreither K."/>
        </authorList>
    </citation>
    <scope>NUCLEOTIDE SEQUENCE [LARGE SCALE GENOMIC DNA]</scope>
    <source>
        <strain evidence="3 4">DSM 27192</strain>
    </source>
</reference>
<feature type="region of interest" description="Disordered" evidence="1">
    <location>
        <begin position="37"/>
        <end position="61"/>
    </location>
</feature>
<evidence type="ECO:0000313" key="4">
    <source>
        <dbReference type="Proteomes" id="UP000279259"/>
    </source>
</evidence>
<feature type="transmembrane region" description="Helical" evidence="2">
    <location>
        <begin position="15"/>
        <end position="37"/>
    </location>
</feature>
<accession>A0A427YNK4</accession>
<proteinExistence type="predicted"/>
<sequence>MFGLRAWPTPVVKPLWPFFIASALTFAGVAKLQSAALSSEEARKDPRNPYAASQAKATAHH</sequence>
<dbReference type="PANTHER" id="PTHR28060">
    <property type="entry name" value="ATP SYNTHASE SUBUNIT J, MITOCHONDRIAL"/>
    <property type="match status" value="1"/>
</dbReference>